<dbReference type="Proteomes" id="UP000324222">
    <property type="component" value="Unassembled WGS sequence"/>
</dbReference>
<evidence type="ECO:0000313" key="3">
    <source>
        <dbReference type="Proteomes" id="UP000324222"/>
    </source>
</evidence>
<evidence type="ECO:0000256" key="1">
    <source>
        <dbReference type="SAM" id="MobiDB-lite"/>
    </source>
</evidence>
<dbReference type="EMBL" id="VSRR010004320">
    <property type="protein sequence ID" value="MPC39303.1"/>
    <property type="molecule type" value="Genomic_DNA"/>
</dbReference>
<keyword evidence="3" id="KW-1185">Reference proteome</keyword>
<protein>
    <submittedName>
        <fullName evidence="2">Uncharacterized protein</fullName>
    </submittedName>
</protein>
<comment type="caution">
    <text evidence="2">The sequence shown here is derived from an EMBL/GenBank/DDBJ whole genome shotgun (WGS) entry which is preliminary data.</text>
</comment>
<dbReference type="AlphaFoldDB" id="A0A5B7F2J1"/>
<feature type="compositionally biased region" description="Polar residues" evidence="1">
    <location>
        <begin position="72"/>
        <end position="86"/>
    </location>
</feature>
<reference evidence="2 3" key="1">
    <citation type="submission" date="2019-05" db="EMBL/GenBank/DDBJ databases">
        <title>Another draft genome of Portunus trituberculatus and its Hox gene families provides insights of decapod evolution.</title>
        <authorList>
            <person name="Jeong J.-H."/>
            <person name="Song I."/>
            <person name="Kim S."/>
            <person name="Choi T."/>
            <person name="Kim D."/>
            <person name="Ryu S."/>
            <person name="Kim W."/>
        </authorList>
    </citation>
    <scope>NUCLEOTIDE SEQUENCE [LARGE SCALE GENOMIC DNA]</scope>
    <source>
        <tissue evidence="2">Muscle</tissue>
    </source>
</reference>
<organism evidence="2 3">
    <name type="scientific">Portunus trituberculatus</name>
    <name type="common">Swimming crab</name>
    <name type="synonym">Neptunus trituberculatus</name>
    <dbReference type="NCBI Taxonomy" id="210409"/>
    <lineage>
        <taxon>Eukaryota</taxon>
        <taxon>Metazoa</taxon>
        <taxon>Ecdysozoa</taxon>
        <taxon>Arthropoda</taxon>
        <taxon>Crustacea</taxon>
        <taxon>Multicrustacea</taxon>
        <taxon>Malacostraca</taxon>
        <taxon>Eumalacostraca</taxon>
        <taxon>Eucarida</taxon>
        <taxon>Decapoda</taxon>
        <taxon>Pleocyemata</taxon>
        <taxon>Brachyura</taxon>
        <taxon>Eubrachyura</taxon>
        <taxon>Portunoidea</taxon>
        <taxon>Portunidae</taxon>
        <taxon>Portuninae</taxon>
        <taxon>Portunus</taxon>
    </lineage>
</organism>
<accession>A0A5B7F2J1</accession>
<gene>
    <name evidence="2" type="ORF">E2C01_032834</name>
</gene>
<name>A0A5B7F2J1_PORTR</name>
<feature type="region of interest" description="Disordered" evidence="1">
    <location>
        <begin position="67"/>
        <end position="86"/>
    </location>
</feature>
<sequence length="86" mass="9519">MGRSDQLIVLTKPDMGVAQDEATTRNIWLWNKADSTETRATPSGPLCYRAGQRLKHLHSLLASSSSRYAMSPTGSTPPNRWITQFG</sequence>
<proteinExistence type="predicted"/>
<evidence type="ECO:0000313" key="2">
    <source>
        <dbReference type="EMBL" id="MPC39303.1"/>
    </source>
</evidence>